<keyword evidence="2" id="KW-1185">Reference proteome</keyword>
<proteinExistence type="predicted"/>
<name>A0ACB5SSA1_AMBMO</name>
<accession>A0ACB5SSA1</accession>
<protein>
    <submittedName>
        <fullName evidence="1">Unnamed protein product</fullName>
    </submittedName>
</protein>
<comment type="caution">
    <text evidence="1">The sequence shown here is derived from an EMBL/GenBank/DDBJ whole genome shotgun (WGS) entry which is preliminary data.</text>
</comment>
<gene>
    <name evidence="1" type="ORF">Amon02_000039800</name>
</gene>
<dbReference type="Proteomes" id="UP001165064">
    <property type="component" value="Unassembled WGS sequence"/>
</dbReference>
<organism evidence="1 2">
    <name type="scientific">Ambrosiozyma monospora</name>
    <name type="common">Yeast</name>
    <name type="synonym">Endomycopsis monosporus</name>
    <dbReference type="NCBI Taxonomy" id="43982"/>
    <lineage>
        <taxon>Eukaryota</taxon>
        <taxon>Fungi</taxon>
        <taxon>Dikarya</taxon>
        <taxon>Ascomycota</taxon>
        <taxon>Saccharomycotina</taxon>
        <taxon>Pichiomycetes</taxon>
        <taxon>Pichiales</taxon>
        <taxon>Pichiaceae</taxon>
        <taxon>Ambrosiozyma</taxon>
    </lineage>
</organism>
<evidence type="ECO:0000313" key="1">
    <source>
        <dbReference type="EMBL" id="GME70960.1"/>
    </source>
</evidence>
<evidence type="ECO:0000313" key="2">
    <source>
        <dbReference type="Proteomes" id="UP001165064"/>
    </source>
</evidence>
<dbReference type="EMBL" id="BSXS01000124">
    <property type="protein sequence ID" value="GME70960.1"/>
    <property type="molecule type" value="Genomic_DNA"/>
</dbReference>
<reference evidence="1" key="1">
    <citation type="submission" date="2023-04" db="EMBL/GenBank/DDBJ databases">
        <title>Ambrosiozyma monospora NBRC 10751.</title>
        <authorList>
            <person name="Ichikawa N."/>
            <person name="Sato H."/>
            <person name="Tonouchi N."/>
        </authorList>
    </citation>
    <scope>NUCLEOTIDE SEQUENCE</scope>
    <source>
        <strain evidence="1">NBRC 10751</strain>
    </source>
</reference>
<sequence>MRLIDIIYHVYGTVVSCIRTIISKAILLPIHWVSLLIDHSQSLGESKIKKKLSDRDFQKFKDVMLDEEMPLDLSLMIWDVVVSEILDLVELLDFTKNQTTHLDKLSFPLNTSIRMCSFMSTTYTGFDYS</sequence>